<accession>A0ABR9SBB5</accession>
<dbReference type="PANTHER" id="PTHR31964">
    <property type="entry name" value="ADENINE NUCLEOTIDE ALPHA HYDROLASES-LIKE SUPERFAMILY PROTEIN"/>
    <property type="match status" value="1"/>
</dbReference>
<gene>
    <name evidence="3" type="ORF">IM725_03510</name>
</gene>
<dbReference type="InterPro" id="IPR014729">
    <property type="entry name" value="Rossmann-like_a/b/a_fold"/>
</dbReference>
<organism evidence="3 4">
    <name type="scientific">Ramlibacter aquaticus</name>
    <dbReference type="NCBI Taxonomy" id="2780094"/>
    <lineage>
        <taxon>Bacteria</taxon>
        <taxon>Pseudomonadati</taxon>
        <taxon>Pseudomonadota</taxon>
        <taxon>Betaproteobacteria</taxon>
        <taxon>Burkholderiales</taxon>
        <taxon>Comamonadaceae</taxon>
        <taxon>Ramlibacter</taxon>
    </lineage>
</organism>
<proteinExistence type="inferred from homology"/>
<evidence type="ECO:0000259" key="2">
    <source>
        <dbReference type="Pfam" id="PF00582"/>
    </source>
</evidence>
<dbReference type="Proteomes" id="UP000715965">
    <property type="component" value="Unassembled WGS sequence"/>
</dbReference>
<protein>
    <submittedName>
        <fullName evidence="3">Universal stress protein</fullName>
    </submittedName>
</protein>
<dbReference type="InterPro" id="IPR006015">
    <property type="entry name" value="Universal_stress_UspA"/>
</dbReference>
<evidence type="ECO:0000313" key="3">
    <source>
        <dbReference type="EMBL" id="MBE7939639.1"/>
    </source>
</evidence>
<dbReference type="InterPro" id="IPR006016">
    <property type="entry name" value="UspA"/>
</dbReference>
<comment type="similarity">
    <text evidence="1">Belongs to the universal stress protein A family.</text>
</comment>
<dbReference type="SUPFAM" id="SSF52402">
    <property type="entry name" value="Adenine nucleotide alpha hydrolases-like"/>
    <property type="match status" value="1"/>
</dbReference>
<evidence type="ECO:0000256" key="1">
    <source>
        <dbReference type="ARBA" id="ARBA00008791"/>
    </source>
</evidence>
<dbReference type="EMBL" id="JADDOJ010000008">
    <property type="protein sequence ID" value="MBE7939639.1"/>
    <property type="molecule type" value="Genomic_DNA"/>
</dbReference>
<name>A0ABR9SBB5_9BURK</name>
<dbReference type="CDD" id="cd00293">
    <property type="entry name" value="USP-like"/>
    <property type="match status" value="1"/>
</dbReference>
<dbReference type="PANTHER" id="PTHR31964:SF113">
    <property type="entry name" value="USPA DOMAIN-CONTAINING PROTEIN"/>
    <property type="match status" value="1"/>
</dbReference>
<dbReference type="RefSeq" id="WP_193779188.1">
    <property type="nucleotide sequence ID" value="NZ_JADDOJ010000008.1"/>
</dbReference>
<comment type="caution">
    <text evidence="3">The sequence shown here is derived from an EMBL/GenBank/DDBJ whole genome shotgun (WGS) entry which is preliminary data.</text>
</comment>
<evidence type="ECO:0000313" key="4">
    <source>
        <dbReference type="Proteomes" id="UP000715965"/>
    </source>
</evidence>
<feature type="domain" description="UspA" evidence="2">
    <location>
        <begin position="2"/>
        <end position="140"/>
    </location>
</feature>
<reference evidence="3 4" key="1">
    <citation type="submission" date="2020-10" db="EMBL/GenBank/DDBJ databases">
        <title>Draft genome of Ramlibacter aquaticus LMG 30558.</title>
        <authorList>
            <person name="Props R."/>
        </authorList>
    </citation>
    <scope>NUCLEOTIDE SEQUENCE [LARGE SCALE GENOMIC DNA]</scope>
    <source>
        <strain evidence="3 4">LMG 30558</strain>
    </source>
</reference>
<sequence length="140" mass="15162">MKILLAADGSAFTKKALAFLVTHETLCGPGDELLVLHVQAPIPPGVKTMVGAEVVHDWHTQEARKVLAPVERFLARHEVPFKTLWRVGHAAAEIPAIARKQKCHLVVMGTHGHGFLGRAVMGSVSQKVVETSEVPVLLVK</sequence>
<dbReference type="PRINTS" id="PR01438">
    <property type="entry name" value="UNVRSLSTRESS"/>
</dbReference>
<keyword evidence="4" id="KW-1185">Reference proteome</keyword>
<dbReference type="Gene3D" id="3.40.50.620">
    <property type="entry name" value="HUPs"/>
    <property type="match status" value="1"/>
</dbReference>
<dbReference type="Pfam" id="PF00582">
    <property type="entry name" value="Usp"/>
    <property type="match status" value="1"/>
</dbReference>